<keyword evidence="11 18" id="KW-0472">Membrane</keyword>
<evidence type="ECO:0000313" key="21">
    <source>
        <dbReference type="Proteomes" id="UP000008811"/>
    </source>
</evidence>
<dbReference type="GO" id="GO:0009486">
    <property type="term" value="F:cytochrome bo3 ubiquinol oxidase activity"/>
    <property type="evidence" value="ECO:0007669"/>
    <property type="project" value="InterPro"/>
</dbReference>
<dbReference type="Gene3D" id="1.20.120.80">
    <property type="entry name" value="Cytochrome c oxidase, subunit III, four-helix bundle"/>
    <property type="match status" value="1"/>
</dbReference>
<keyword evidence="7 17" id="KW-0812">Transmembrane</keyword>
<dbReference type="InterPro" id="IPR035973">
    <property type="entry name" value="Cyt_c_oxidase_su3-like_sf"/>
</dbReference>
<dbReference type="InterPro" id="IPR024791">
    <property type="entry name" value="Cyt_c/ubiquinol_Oxase_su3"/>
</dbReference>
<dbReference type="InterPro" id="IPR013833">
    <property type="entry name" value="Cyt_c_oxidase_su3_a-hlx"/>
</dbReference>
<evidence type="ECO:0000256" key="15">
    <source>
        <dbReference type="ARBA" id="ARBA00032189"/>
    </source>
</evidence>
<dbReference type="STRING" id="517417.Cpar_0879"/>
<evidence type="ECO:0000259" key="19">
    <source>
        <dbReference type="PROSITE" id="PS50253"/>
    </source>
</evidence>
<dbReference type="PROSITE" id="PS50253">
    <property type="entry name" value="COX3"/>
    <property type="match status" value="1"/>
</dbReference>
<keyword evidence="10" id="KW-0560">Oxidoreductase</keyword>
<comment type="function">
    <text evidence="12">Cytochrome bo(3) ubiquinol terminal oxidase is the component of the aerobic respiratory chain of E.coli that predominates when cells are grown at high aeration. Has proton pump activity across the membrane in addition to electron transfer, pumping 2 protons/electron.</text>
</comment>
<dbReference type="PANTHER" id="PTHR11403">
    <property type="entry name" value="CYTOCHROME C OXIDASE SUBUNIT III"/>
    <property type="match status" value="1"/>
</dbReference>
<evidence type="ECO:0000256" key="12">
    <source>
        <dbReference type="ARBA" id="ARBA00025694"/>
    </source>
</evidence>
<evidence type="ECO:0000256" key="3">
    <source>
        <dbReference type="ARBA" id="ARBA00011700"/>
    </source>
</evidence>
<gene>
    <name evidence="20" type="ordered locus">Cpar_0879</name>
</gene>
<dbReference type="AlphaFoldDB" id="B3QMY9"/>
<keyword evidence="9 18" id="KW-1133">Transmembrane helix</keyword>
<feature type="transmembrane region" description="Helical" evidence="18">
    <location>
        <begin position="24"/>
        <end position="45"/>
    </location>
</feature>
<dbReference type="GO" id="GO:0019646">
    <property type="term" value="P:aerobic electron transport chain"/>
    <property type="evidence" value="ECO:0007669"/>
    <property type="project" value="InterPro"/>
</dbReference>
<comment type="subunit">
    <text evidence="3">Heterooctamer of two A chains, two B chains, two C chains and two D chains.</text>
</comment>
<evidence type="ECO:0000256" key="8">
    <source>
        <dbReference type="ARBA" id="ARBA00022982"/>
    </source>
</evidence>
<dbReference type="GO" id="GO:0005886">
    <property type="term" value="C:plasma membrane"/>
    <property type="evidence" value="ECO:0007669"/>
    <property type="project" value="UniProtKB-SubCell"/>
</dbReference>
<protein>
    <recommendedName>
        <fullName evidence="4">Cytochrome bo(3) ubiquinol oxidase subunit 3</fullName>
    </recommendedName>
    <alternativeName>
        <fullName evidence="15">Cytochrome o ubiquinol oxidase subunit 3</fullName>
    </alternativeName>
    <alternativeName>
        <fullName evidence="13">Oxidase bo(3) subunit 3</fullName>
    </alternativeName>
    <alternativeName>
        <fullName evidence="16">Ubiquinol oxidase polypeptide III</fullName>
    </alternativeName>
    <alternativeName>
        <fullName evidence="14">Ubiquinol oxidase subunit 3</fullName>
    </alternativeName>
</protein>
<evidence type="ECO:0000256" key="5">
    <source>
        <dbReference type="ARBA" id="ARBA00022448"/>
    </source>
</evidence>
<dbReference type="SUPFAM" id="SSF81452">
    <property type="entry name" value="Cytochrome c oxidase subunit III-like"/>
    <property type="match status" value="1"/>
</dbReference>
<dbReference type="NCBIfam" id="TIGR02842">
    <property type="entry name" value="CyoC"/>
    <property type="match status" value="1"/>
</dbReference>
<evidence type="ECO:0000256" key="7">
    <source>
        <dbReference type="ARBA" id="ARBA00022692"/>
    </source>
</evidence>
<dbReference type="Pfam" id="PF00510">
    <property type="entry name" value="COX3"/>
    <property type="match status" value="1"/>
</dbReference>
<evidence type="ECO:0000256" key="10">
    <source>
        <dbReference type="ARBA" id="ARBA00023002"/>
    </source>
</evidence>
<evidence type="ECO:0000313" key="20">
    <source>
        <dbReference type="EMBL" id="ACF11292.1"/>
    </source>
</evidence>
<dbReference type="KEGG" id="cpc:Cpar_0879"/>
<dbReference type="Proteomes" id="UP000008811">
    <property type="component" value="Chromosome"/>
</dbReference>
<dbReference type="InterPro" id="IPR033946">
    <property type="entry name" value="Ubiquinol_oxase_su3_dom"/>
</dbReference>
<evidence type="ECO:0000256" key="17">
    <source>
        <dbReference type="RuleBase" id="RU003376"/>
    </source>
</evidence>
<keyword evidence="8" id="KW-0249">Electron transport</keyword>
<dbReference type="InterPro" id="IPR014206">
    <property type="entry name" value="Cyt_c_ubiqinol_oxidase_su3"/>
</dbReference>
<keyword evidence="6" id="KW-1003">Cell membrane</keyword>
<dbReference type="CDD" id="cd02863">
    <property type="entry name" value="Ubiquinol_oxidase_III"/>
    <property type="match status" value="1"/>
</dbReference>
<dbReference type="GO" id="GO:0004129">
    <property type="term" value="F:cytochrome-c oxidase activity"/>
    <property type="evidence" value="ECO:0007669"/>
    <property type="project" value="InterPro"/>
</dbReference>
<proteinExistence type="inferred from homology"/>
<dbReference type="InterPro" id="IPR000298">
    <property type="entry name" value="Cyt_c_oxidase-like_su3"/>
</dbReference>
<name>B3QMY9_CHLP8</name>
<evidence type="ECO:0000256" key="2">
    <source>
        <dbReference type="ARBA" id="ARBA00010581"/>
    </source>
</evidence>
<dbReference type="FunFam" id="1.20.120.80:FF:000001">
    <property type="entry name" value="Cytochrome (Ubi)quinol oxidase subunit III"/>
    <property type="match status" value="1"/>
</dbReference>
<evidence type="ECO:0000256" key="1">
    <source>
        <dbReference type="ARBA" id="ARBA00004651"/>
    </source>
</evidence>
<dbReference type="PANTHER" id="PTHR11403:SF2">
    <property type="entry name" value="CYTOCHROME BO(3) UBIQUINOL OXIDASE SUBUNIT 3"/>
    <property type="match status" value="1"/>
</dbReference>
<evidence type="ECO:0000256" key="6">
    <source>
        <dbReference type="ARBA" id="ARBA00022475"/>
    </source>
</evidence>
<reference evidence="20" key="1">
    <citation type="submission" date="2008-06" db="EMBL/GenBank/DDBJ databases">
        <title>Complete sequence of Chlorobaculum parvum NCIB 8327.</title>
        <authorList>
            <consortium name="US DOE Joint Genome Institute"/>
            <person name="Lucas S."/>
            <person name="Copeland A."/>
            <person name="Lapidus A."/>
            <person name="Glavina del Rio T."/>
            <person name="Dalin E."/>
            <person name="Tice H."/>
            <person name="Bruce D."/>
            <person name="Goodwin L."/>
            <person name="Pitluck S."/>
            <person name="Schmutz J."/>
            <person name="Larimer F."/>
            <person name="Land M."/>
            <person name="Hauser L."/>
            <person name="Kyrpides N."/>
            <person name="Mikhailova N."/>
            <person name="Zhao F."/>
            <person name="Li T."/>
            <person name="Liu Z."/>
            <person name="Overmann J."/>
            <person name="Bryant D.A."/>
            <person name="Richardson P."/>
        </authorList>
    </citation>
    <scope>NUCLEOTIDE SEQUENCE [LARGE SCALE GENOMIC DNA]</scope>
    <source>
        <strain evidence="20">NCIB 8327</strain>
    </source>
</reference>
<evidence type="ECO:0000256" key="14">
    <source>
        <dbReference type="ARBA" id="ARBA00031884"/>
    </source>
</evidence>
<feature type="transmembrane region" description="Helical" evidence="18">
    <location>
        <begin position="65"/>
        <end position="87"/>
    </location>
</feature>
<dbReference type="EMBL" id="CP001099">
    <property type="protein sequence ID" value="ACF11292.1"/>
    <property type="molecule type" value="Genomic_DNA"/>
</dbReference>
<evidence type="ECO:0000256" key="18">
    <source>
        <dbReference type="SAM" id="Phobius"/>
    </source>
</evidence>
<evidence type="ECO:0000256" key="13">
    <source>
        <dbReference type="ARBA" id="ARBA00030072"/>
    </source>
</evidence>
<evidence type="ECO:0000256" key="4">
    <source>
        <dbReference type="ARBA" id="ARBA00014687"/>
    </source>
</evidence>
<keyword evidence="5" id="KW-0813">Transport</keyword>
<feature type="transmembrane region" description="Helical" evidence="18">
    <location>
        <begin position="94"/>
        <end position="112"/>
    </location>
</feature>
<organism evidence="20 21">
    <name type="scientific">Chlorobaculum parvum (strain DSM 263 / NCIMB 8327)</name>
    <name type="common">Chlorobium vibrioforme subsp. thiosulfatophilum</name>
    <dbReference type="NCBI Taxonomy" id="517417"/>
    <lineage>
        <taxon>Bacteria</taxon>
        <taxon>Pseudomonadati</taxon>
        <taxon>Chlorobiota</taxon>
        <taxon>Chlorobiia</taxon>
        <taxon>Chlorobiales</taxon>
        <taxon>Chlorobiaceae</taxon>
        <taxon>Chlorobaculum</taxon>
    </lineage>
</organism>
<dbReference type="OrthoDB" id="9810850at2"/>
<sequence>MQNSMDSTYLAEWKEPDRLDMQMLGFWIYLMSDLVIFAILFATFIVLGQNYAGGPGPKQLFDLPYLFGETMLLLTSSVAYGFGMVAMQKEKRRAVLTGLVVAFLLGAGFVVMEIHEFHGLIMAGHGPANSGFLSSFFALVGTHGTHVSFGLLWMAVMMIQVMTKGFTAGVRSRLMRLSLFWHFLDIVWVGVFTVVYLWQLL</sequence>
<feature type="transmembrane region" description="Helical" evidence="18">
    <location>
        <begin position="177"/>
        <end position="198"/>
    </location>
</feature>
<evidence type="ECO:0000256" key="11">
    <source>
        <dbReference type="ARBA" id="ARBA00023136"/>
    </source>
</evidence>
<evidence type="ECO:0000256" key="16">
    <source>
        <dbReference type="ARBA" id="ARBA00032717"/>
    </source>
</evidence>
<feature type="domain" description="Heme-copper oxidase subunit III family profile" evidence="19">
    <location>
        <begin position="1"/>
        <end position="200"/>
    </location>
</feature>
<dbReference type="HOGENOM" id="CLU_044071_3_0_10"/>
<comment type="similarity">
    <text evidence="2 17">Belongs to the cytochrome c oxidase subunit 3 family.</text>
</comment>
<accession>B3QMY9</accession>
<evidence type="ECO:0000256" key="9">
    <source>
        <dbReference type="ARBA" id="ARBA00022989"/>
    </source>
</evidence>
<feature type="transmembrane region" description="Helical" evidence="18">
    <location>
        <begin position="132"/>
        <end position="156"/>
    </location>
</feature>
<comment type="subcellular location">
    <subcellularLocation>
        <location evidence="1 17">Cell membrane</location>
        <topology evidence="1 17">Multi-pass membrane protein</topology>
    </subcellularLocation>
</comment>
<keyword evidence="21" id="KW-1185">Reference proteome</keyword>
<dbReference type="eggNOG" id="COG1845">
    <property type="taxonomic scope" value="Bacteria"/>
</dbReference>